<proteinExistence type="predicted"/>
<keyword evidence="3" id="KW-1185">Reference proteome</keyword>
<organism evidence="2 3">
    <name type="scientific">Corynebacterium kalidii</name>
    <dbReference type="NCBI Taxonomy" id="2931982"/>
    <lineage>
        <taxon>Bacteria</taxon>
        <taxon>Bacillati</taxon>
        <taxon>Actinomycetota</taxon>
        <taxon>Actinomycetes</taxon>
        <taxon>Mycobacteriales</taxon>
        <taxon>Corynebacteriaceae</taxon>
        <taxon>Corynebacterium</taxon>
    </lineage>
</organism>
<feature type="compositionally biased region" description="Pro residues" evidence="1">
    <location>
        <begin position="1"/>
        <end position="19"/>
    </location>
</feature>
<feature type="compositionally biased region" description="Basic and acidic residues" evidence="1">
    <location>
        <begin position="405"/>
        <end position="422"/>
    </location>
</feature>
<feature type="compositionally biased region" description="Low complexity" evidence="1">
    <location>
        <begin position="20"/>
        <end position="29"/>
    </location>
</feature>
<sequence>MNVPKPGPRPGARPGPRPGSRPGAQPAAPVSTTVAPSIEDATAHGRIDADGVVWLTVPDTDGSGGSTERRVGEWKAGTVDEGLAHYARRFADLATEIEVLVARLGTHPEDVTRVRADARRLRDGLPDAAVLGDVARLERRLDELLARTGQVEQQVADRRTELVAEAERIAATGTDWKADGDRLRAIGEQWNAAGGDRAAGRELASRLRSAREAFNERRESHFADLDKQRDTARRVKENLVARAVALQNSRDWNNTARAYRDLMSEWKAAGRARRADDDRLWAEFRHAQDVFFGAREEDNRRKDEEFEHNAEVRQALIDEYDGRIDPAADLDRARELLRELQDKWDAVGYVPRDRVREFEDKIGALAARVSDYAEQQWRKTDPEVEARVAQFQAKVDQLTADADAAEAKGRQKAAADLREQAEQWRSWAQTAAEAARD</sequence>
<dbReference type="InterPro" id="IPR007139">
    <property type="entry name" value="DUF349"/>
</dbReference>
<name>A0A9X1WJE9_9CORY</name>
<dbReference type="Proteomes" id="UP001139207">
    <property type="component" value="Unassembled WGS sequence"/>
</dbReference>
<reference evidence="2" key="1">
    <citation type="submission" date="2022-04" db="EMBL/GenBank/DDBJ databases">
        <title>Corynebacterium kalidii LD5P10.</title>
        <authorList>
            <person name="Sun J.Q."/>
        </authorList>
    </citation>
    <scope>NUCLEOTIDE SEQUENCE</scope>
    <source>
        <strain evidence="2">LD5P10</strain>
    </source>
</reference>
<accession>A0A9X1WJE9</accession>
<protein>
    <submittedName>
        <fullName evidence="2">DUF349 domain-containing protein</fullName>
    </submittedName>
</protein>
<feature type="region of interest" description="Disordered" evidence="1">
    <location>
        <begin position="402"/>
        <end position="437"/>
    </location>
</feature>
<dbReference type="AlphaFoldDB" id="A0A9X1WJE9"/>
<dbReference type="RefSeq" id="WP_244805268.1">
    <property type="nucleotide sequence ID" value="NZ_JALIEA010000017.1"/>
</dbReference>
<evidence type="ECO:0000313" key="3">
    <source>
        <dbReference type="Proteomes" id="UP001139207"/>
    </source>
</evidence>
<feature type="region of interest" description="Disordered" evidence="1">
    <location>
        <begin position="1"/>
        <end position="43"/>
    </location>
</feature>
<dbReference type="EMBL" id="JALIEA010000017">
    <property type="protein sequence ID" value="MCJ7859548.1"/>
    <property type="molecule type" value="Genomic_DNA"/>
</dbReference>
<dbReference type="Pfam" id="PF03993">
    <property type="entry name" value="DUF349"/>
    <property type="match status" value="3"/>
</dbReference>
<evidence type="ECO:0000313" key="2">
    <source>
        <dbReference type="EMBL" id="MCJ7859548.1"/>
    </source>
</evidence>
<comment type="caution">
    <text evidence="2">The sequence shown here is derived from an EMBL/GenBank/DDBJ whole genome shotgun (WGS) entry which is preliminary data.</text>
</comment>
<gene>
    <name evidence="2" type="ORF">MUN33_12630</name>
</gene>
<evidence type="ECO:0000256" key="1">
    <source>
        <dbReference type="SAM" id="MobiDB-lite"/>
    </source>
</evidence>